<evidence type="ECO:0000256" key="2">
    <source>
        <dbReference type="ARBA" id="ARBA00022722"/>
    </source>
</evidence>
<dbReference type="PANTHER" id="PTHR10060:SF15">
    <property type="entry name" value="DEOXYRIBONUCLEASE TATDN1"/>
    <property type="match status" value="1"/>
</dbReference>
<dbReference type="InterPro" id="IPR050891">
    <property type="entry name" value="TatD-type_Hydrolase"/>
</dbReference>
<keyword evidence="6" id="KW-1185">Reference proteome</keyword>
<dbReference type="GO" id="GO:0008296">
    <property type="term" value="F:3'-5'-DNA exonuclease activity"/>
    <property type="evidence" value="ECO:0007669"/>
    <property type="project" value="TreeGrafter"/>
</dbReference>
<evidence type="ECO:0000313" key="6">
    <source>
        <dbReference type="Proteomes" id="UP000708148"/>
    </source>
</evidence>
<evidence type="ECO:0000256" key="4">
    <source>
        <dbReference type="ARBA" id="ARBA00022801"/>
    </source>
</evidence>
<name>A0A8S1IMN0_9CHLO</name>
<dbReference type="InterPro" id="IPR001130">
    <property type="entry name" value="TatD-like"/>
</dbReference>
<evidence type="ECO:0000313" key="5">
    <source>
        <dbReference type="EMBL" id="CAD7695968.1"/>
    </source>
</evidence>
<keyword evidence="4" id="KW-0378">Hydrolase</keyword>
<dbReference type="PROSITE" id="PS01091">
    <property type="entry name" value="TATD_3"/>
    <property type="match status" value="1"/>
</dbReference>
<reference evidence="5" key="1">
    <citation type="submission" date="2020-12" db="EMBL/GenBank/DDBJ databases">
        <authorList>
            <person name="Iha C."/>
        </authorList>
    </citation>
    <scope>NUCLEOTIDE SEQUENCE</scope>
</reference>
<dbReference type="Proteomes" id="UP000708148">
    <property type="component" value="Unassembled WGS sequence"/>
</dbReference>
<dbReference type="InterPro" id="IPR032466">
    <property type="entry name" value="Metal_Hydrolase"/>
</dbReference>
<dbReference type="GO" id="GO:0005829">
    <property type="term" value="C:cytosol"/>
    <property type="evidence" value="ECO:0007669"/>
    <property type="project" value="TreeGrafter"/>
</dbReference>
<dbReference type="EMBL" id="CAJHUC010000413">
    <property type="protein sequence ID" value="CAD7695968.1"/>
    <property type="molecule type" value="Genomic_DNA"/>
</dbReference>
<sequence>MEVQQRFFAAQFKLAEETQLPMFLHMRAAAADFVRILKENVGSFNGGVMHSFTGTDDEPSDLLQIDNVAIGVNGCSMKTADNLAVVARIPADRLMVETDCPCCDIRSTHASKPLVRTAFEAKDKRKHSGSCMVKGRNEPCTVRQVMEAVAAVMGQDEVLLSETVWQNTTDMFFAPSAK</sequence>
<dbReference type="AlphaFoldDB" id="A0A8S1IMN0"/>
<dbReference type="Pfam" id="PF01026">
    <property type="entry name" value="TatD_DNase"/>
    <property type="match status" value="1"/>
</dbReference>
<keyword evidence="3" id="KW-0479">Metal-binding</keyword>
<evidence type="ECO:0000256" key="3">
    <source>
        <dbReference type="ARBA" id="ARBA00022723"/>
    </source>
</evidence>
<dbReference type="GO" id="GO:0046872">
    <property type="term" value="F:metal ion binding"/>
    <property type="evidence" value="ECO:0007669"/>
    <property type="project" value="UniProtKB-KW"/>
</dbReference>
<keyword evidence="2" id="KW-0540">Nuclease</keyword>
<dbReference type="Gene3D" id="3.20.20.140">
    <property type="entry name" value="Metal-dependent hydrolases"/>
    <property type="match status" value="1"/>
</dbReference>
<dbReference type="OrthoDB" id="6079689at2759"/>
<evidence type="ECO:0000256" key="1">
    <source>
        <dbReference type="ARBA" id="ARBA00009275"/>
    </source>
</evidence>
<dbReference type="InterPro" id="IPR018228">
    <property type="entry name" value="DNase_TatD-rel_CS"/>
</dbReference>
<proteinExistence type="inferred from homology"/>
<organism evidence="5 6">
    <name type="scientific">Ostreobium quekettii</name>
    <dbReference type="NCBI Taxonomy" id="121088"/>
    <lineage>
        <taxon>Eukaryota</taxon>
        <taxon>Viridiplantae</taxon>
        <taxon>Chlorophyta</taxon>
        <taxon>core chlorophytes</taxon>
        <taxon>Ulvophyceae</taxon>
        <taxon>TCBD clade</taxon>
        <taxon>Bryopsidales</taxon>
        <taxon>Ostreobineae</taxon>
        <taxon>Ostreobiaceae</taxon>
        <taxon>Ostreobium</taxon>
    </lineage>
</organism>
<comment type="caution">
    <text evidence="5">The sequence shown here is derived from an EMBL/GenBank/DDBJ whole genome shotgun (WGS) entry which is preliminary data.</text>
</comment>
<protein>
    <submittedName>
        <fullName evidence="5">Uncharacterized protein</fullName>
    </submittedName>
</protein>
<gene>
    <name evidence="5" type="ORF">OSTQU699_LOCUS1329</name>
</gene>
<comment type="similarity">
    <text evidence="1">Belongs to the metallo-dependent hydrolases superfamily. TatD-type hydrolase family.</text>
</comment>
<dbReference type="PANTHER" id="PTHR10060">
    <property type="entry name" value="TATD FAMILY DEOXYRIBONUCLEASE"/>
    <property type="match status" value="1"/>
</dbReference>
<accession>A0A8S1IMN0</accession>
<dbReference type="SUPFAM" id="SSF51556">
    <property type="entry name" value="Metallo-dependent hydrolases"/>
    <property type="match status" value="1"/>
</dbReference>